<feature type="signal peptide" evidence="1">
    <location>
        <begin position="1"/>
        <end position="21"/>
    </location>
</feature>
<dbReference type="AlphaFoldDB" id="A0A2M4CCR6"/>
<evidence type="ECO:0000313" key="2">
    <source>
        <dbReference type="EMBL" id="MBW63025.1"/>
    </source>
</evidence>
<keyword evidence="1" id="KW-0732">Signal</keyword>
<reference evidence="2" key="1">
    <citation type="submission" date="2018-01" db="EMBL/GenBank/DDBJ databases">
        <title>An insight into the sialome of Amazonian anophelines.</title>
        <authorList>
            <person name="Ribeiro J.M."/>
            <person name="Scarpassa V."/>
            <person name="Calvo E."/>
        </authorList>
    </citation>
    <scope>NUCLEOTIDE SEQUENCE</scope>
    <source>
        <tissue evidence="2">Salivary glands</tissue>
    </source>
</reference>
<dbReference type="EMBL" id="GGFJ01013884">
    <property type="protein sequence ID" value="MBW63025.1"/>
    <property type="molecule type" value="Transcribed_RNA"/>
</dbReference>
<evidence type="ECO:0000256" key="1">
    <source>
        <dbReference type="SAM" id="SignalP"/>
    </source>
</evidence>
<organism evidence="2">
    <name type="scientific">Anopheles marajoara</name>
    <dbReference type="NCBI Taxonomy" id="58244"/>
    <lineage>
        <taxon>Eukaryota</taxon>
        <taxon>Metazoa</taxon>
        <taxon>Ecdysozoa</taxon>
        <taxon>Arthropoda</taxon>
        <taxon>Hexapoda</taxon>
        <taxon>Insecta</taxon>
        <taxon>Pterygota</taxon>
        <taxon>Neoptera</taxon>
        <taxon>Endopterygota</taxon>
        <taxon>Diptera</taxon>
        <taxon>Nematocera</taxon>
        <taxon>Culicoidea</taxon>
        <taxon>Culicidae</taxon>
        <taxon>Anophelinae</taxon>
        <taxon>Anopheles</taxon>
    </lineage>
</organism>
<feature type="chain" id="PRO_5014695184" evidence="1">
    <location>
        <begin position="22"/>
        <end position="76"/>
    </location>
</feature>
<accession>A0A2M4CCR6</accession>
<proteinExistence type="predicted"/>
<protein>
    <submittedName>
        <fullName evidence="2">Putative secreted protein</fullName>
    </submittedName>
</protein>
<sequence length="76" mass="8528">MVAIFSFSFFFVFCCPPFTGAAANQPLFCKLPFHSNSEPTDRPTDRMTAERAHSSTAVPRSVASLRCLWCLLRSPR</sequence>
<name>A0A2M4CCR6_9DIPT</name>